<reference evidence="1 2" key="1">
    <citation type="submission" date="2014-04" db="EMBL/GenBank/DDBJ databases">
        <authorList>
            <consortium name="DOE Joint Genome Institute"/>
            <person name="Kuo A."/>
            <person name="Kohler A."/>
            <person name="Nagy L.G."/>
            <person name="Floudas D."/>
            <person name="Copeland A."/>
            <person name="Barry K.W."/>
            <person name="Cichocki N."/>
            <person name="Veneault-Fourrey C."/>
            <person name="LaButti K."/>
            <person name="Lindquist E.A."/>
            <person name="Lipzen A."/>
            <person name="Lundell T."/>
            <person name="Morin E."/>
            <person name="Murat C."/>
            <person name="Sun H."/>
            <person name="Tunlid A."/>
            <person name="Henrissat B."/>
            <person name="Grigoriev I.V."/>
            <person name="Hibbett D.S."/>
            <person name="Martin F."/>
            <person name="Nordberg H.P."/>
            <person name="Cantor M.N."/>
            <person name="Hua S.X."/>
        </authorList>
    </citation>
    <scope>NUCLEOTIDE SEQUENCE [LARGE SCALE GENOMIC DNA]</scope>
    <source>
        <strain evidence="1 2">LaAM-08-1</strain>
    </source>
</reference>
<dbReference type="EMBL" id="KN838538">
    <property type="protein sequence ID" value="KIK09596.1"/>
    <property type="molecule type" value="Genomic_DNA"/>
</dbReference>
<dbReference type="OrthoDB" id="3065631at2759"/>
<accession>A0A0C9XX87</accession>
<dbReference type="AlphaFoldDB" id="A0A0C9XX87"/>
<proteinExistence type="predicted"/>
<reference evidence="2" key="2">
    <citation type="submission" date="2015-01" db="EMBL/GenBank/DDBJ databases">
        <title>Evolutionary Origins and Diversification of the Mycorrhizal Mutualists.</title>
        <authorList>
            <consortium name="DOE Joint Genome Institute"/>
            <consortium name="Mycorrhizal Genomics Consortium"/>
            <person name="Kohler A."/>
            <person name="Kuo A."/>
            <person name="Nagy L.G."/>
            <person name="Floudas D."/>
            <person name="Copeland A."/>
            <person name="Barry K.W."/>
            <person name="Cichocki N."/>
            <person name="Veneault-Fourrey C."/>
            <person name="LaButti K."/>
            <person name="Lindquist E.A."/>
            <person name="Lipzen A."/>
            <person name="Lundell T."/>
            <person name="Morin E."/>
            <person name="Murat C."/>
            <person name="Riley R."/>
            <person name="Ohm R."/>
            <person name="Sun H."/>
            <person name="Tunlid A."/>
            <person name="Henrissat B."/>
            <person name="Grigoriev I.V."/>
            <person name="Hibbett D.S."/>
            <person name="Martin F."/>
        </authorList>
    </citation>
    <scope>NUCLEOTIDE SEQUENCE [LARGE SCALE GENOMIC DNA]</scope>
    <source>
        <strain evidence="2">LaAM-08-1</strain>
    </source>
</reference>
<name>A0A0C9XX87_9AGAR</name>
<keyword evidence="2" id="KW-1185">Reference proteome</keyword>
<protein>
    <submittedName>
        <fullName evidence="1">Uncharacterized protein</fullName>
    </submittedName>
</protein>
<dbReference type="Proteomes" id="UP000054477">
    <property type="component" value="Unassembled WGS sequence"/>
</dbReference>
<organism evidence="1 2">
    <name type="scientific">Laccaria amethystina LaAM-08-1</name>
    <dbReference type="NCBI Taxonomy" id="1095629"/>
    <lineage>
        <taxon>Eukaryota</taxon>
        <taxon>Fungi</taxon>
        <taxon>Dikarya</taxon>
        <taxon>Basidiomycota</taxon>
        <taxon>Agaricomycotina</taxon>
        <taxon>Agaricomycetes</taxon>
        <taxon>Agaricomycetidae</taxon>
        <taxon>Agaricales</taxon>
        <taxon>Agaricineae</taxon>
        <taxon>Hydnangiaceae</taxon>
        <taxon>Laccaria</taxon>
    </lineage>
</organism>
<dbReference type="HOGENOM" id="CLU_022091_0_0_1"/>
<sequence>MLMQTSPNAAFDVVERRIQTLTSILQNMNRQHSPSGQSQVPTFLRHLATLLTCGSKDDADVERVIAQVTGSLTNEGLRILVVTLQQCFRIWSERDYKVKDENSKLPQHIADVWAAIDSCDPNDNDQFNSFCFFIVARCFQKLSKRVFQDKVCWDVSVSDKIYKWTPLSQELDDVRWIKPPKWAIQVHPPSGYDGMKERTIDLYGRLVTQWEFSTATLRSWAWLLAIMIKQLELAIGSTKSAREKTLIDEETLRNIHSWCHCLYAYVYWKEDIVWTLLVKTSLANAFSLRVVLNMGGDADPDELADMEREPHESDGEQVFRHLQAIVAWHAAATSLLDKNRRRVAPTLRVGLAEVSPSQTDLMTDEEVIEEFFRRRPPSSSEARVFIENFIRKNHTKKKFTGTTHAEATLMGLLTYFSPGSPSVNHGDQIEDVSLRLLKELIEPAIFEKAIAVGAVTGSVASLVISSCPAHMGFYFLGLLEWESMSLFSMHLRTIYGTK</sequence>
<gene>
    <name evidence="1" type="ORF">K443DRAFT_713</name>
</gene>
<evidence type="ECO:0000313" key="2">
    <source>
        <dbReference type="Proteomes" id="UP000054477"/>
    </source>
</evidence>
<evidence type="ECO:0000313" key="1">
    <source>
        <dbReference type="EMBL" id="KIK09596.1"/>
    </source>
</evidence>